<dbReference type="KEGG" id="nwa:Nwat_0958"/>
<dbReference type="EMBL" id="CP002086">
    <property type="protein sequence ID" value="ADJ27901.1"/>
    <property type="molecule type" value="Genomic_DNA"/>
</dbReference>
<sequence length="63" mass="7258">MTKNEELIDKLCTELQQLYTELEKVKTVSEENCGRSITDNIKMKGVNSTISKNKNLRKVKSVR</sequence>
<protein>
    <submittedName>
        <fullName evidence="1">Uncharacterized protein</fullName>
    </submittedName>
</protein>
<dbReference type="RefSeq" id="WP_013220003.1">
    <property type="nucleotide sequence ID" value="NC_014315.1"/>
</dbReference>
<name>D8K4S4_NITWC</name>
<dbReference type="STRING" id="105559.Nwat_0958"/>
<evidence type="ECO:0000313" key="2">
    <source>
        <dbReference type="Proteomes" id="UP000000393"/>
    </source>
</evidence>
<gene>
    <name evidence="1" type="ordered locus">Nwat_0958</name>
</gene>
<organism evidence="1 2">
    <name type="scientific">Nitrosococcus watsoni (strain C-113)</name>
    <dbReference type="NCBI Taxonomy" id="105559"/>
    <lineage>
        <taxon>Bacteria</taxon>
        <taxon>Pseudomonadati</taxon>
        <taxon>Pseudomonadota</taxon>
        <taxon>Gammaproteobacteria</taxon>
        <taxon>Chromatiales</taxon>
        <taxon>Chromatiaceae</taxon>
        <taxon>Nitrosococcus</taxon>
    </lineage>
</organism>
<dbReference type="AlphaFoldDB" id="D8K4S4"/>
<dbReference type="OrthoDB" id="5772933at2"/>
<dbReference type="Proteomes" id="UP000000393">
    <property type="component" value="Chromosome"/>
</dbReference>
<evidence type="ECO:0000313" key="1">
    <source>
        <dbReference type="EMBL" id="ADJ27901.1"/>
    </source>
</evidence>
<proteinExistence type="predicted"/>
<accession>D8K4S4</accession>
<reference evidence="1 2" key="1">
    <citation type="submission" date="2010-06" db="EMBL/GenBank/DDBJ databases">
        <title>Complete sequence of chromosome of Nitrosococcus watsoni C-113.</title>
        <authorList>
            <consortium name="US DOE Joint Genome Institute"/>
            <person name="Lucas S."/>
            <person name="Copeland A."/>
            <person name="Lapidus A."/>
            <person name="Cheng J.-F."/>
            <person name="Bruce D."/>
            <person name="Goodwin L."/>
            <person name="Pitluck S."/>
            <person name="Malfatti S.A."/>
            <person name="Chain P.S.G."/>
            <person name="Land M."/>
            <person name="Hauser L."/>
            <person name="Kyrpides N."/>
            <person name="Ivanova N."/>
            <person name="Cambell M.A."/>
            <person name="Heidelberg J.F."/>
            <person name="Klotz M.G."/>
            <person name="Woyke T."/>
        </authorList>
    </citation>
    <scope>NUCLEOTIDE SEQUENCE [LARGE SCALE GENOMIC DNA]</scope>
    <source>
        <strain evidence="1 2">C-113</strain>
    </source>
</reference>
<dbReference type="HOGENOM" id="CLU_2917969_0_0_6"/>
<keyword evidence="2" id="KW-1185">Reference proteome</keyword>